<dbReference type="Pfam" id="PF25681">
    <property type="entry name" value="Phage_TTP_17"/>
    <property type="match status" value="1"/>
</dbReference>
<proteinExistence type="predicted"/>
<dbReference type="EMBL" id="AKFS01000302">
    <property type="protein sequence ID" value="EJF35282.1"/>
    <property type="molecule type" value="Genomic_DNA"/>
</dbReference>
<gene>
    <name evidence="1" type="ORF">HMPREF1317_0129</name>
</gene>
<evidence type="ECO:0000313" key="2">
    <source>
        <dbReference type="Proteomes" id="UP000004578"/>
    </source>
</evidence>
<sequence>MAENTAGFVSAAKPQAGGAVFAAPLGTPVPADATTALDQAFVKLGYLSEDGIENTIETDTNDVKAFGGDTVLSQQTSYKESFKQTFIQSLDVDVLKEVYGQKNVTQQGGTDKPITVRHNSGVLPRRAYIFEVLLTGGYVKRLVVPEGQIVERGSVVYKDGDAIGYETTLTAYPSKTIEGDSAREYIAKIAG</sequence>
<dbReference type="PATRIC" id="fig|1125717.3.peg.2008"/>
<protein>
    <submittedName>
        <fullName evidence="1">Prophage LambdaSa1, structural family protein</fullName>
    </submittedName>
</protein>
<comment type="caution">
    <text evidence="1">The sequence shown here is derived from an EMBL/GenBank/DDBJ whole genome shotgun (WGS) entry which is preliminary data.</text>
</comment>
<evidence type="ECO:0000313" key="1">
    <source>
        <dbReference type="EMBL" id="EJF35282.1"/>
    </source>
</evidence>
<dbReference type="RefSeq" id="WP_005872792.1">
    <property type="nucleotide sequence ID" value="NZ_AKFS01000302.1"/>
</dbReference>
<dbReference type="OrthoDB" id="2184509at2"/>
<keyword evidence="2" id="KW-1185">Reference proteome</keyword>
<organism evidence="1 2">
    <name type="scientific">Schaalia georgiae F0490</name>
    <dbReference type="NCBI Taxonomy" id="1125717"/>
    <lineage>
        <taxon>Bacteria</taxon>
        <taxon>Bacillati</taxon>
        <taxon>Actinomycetota</taxon>
        <taxon>Actinomycetes</taxon>
        <taxon>Actinomycetales</taxon>
        <taxon>Actinomycetaceae</taxon>
        <taxon>Schaalia</taxon>
    </lineage>
</organism>
<dbReference type="Proteomes" id="UP000004578">
    <property type="component" value="Unassembled WGS sequence"/>
</dbReference>
<dbReference type="AlphaFoldDB" id="J0MT95"/>
<name>J0MT95_9ACTO</name>
<accession>J0MT95</accession>
<reference evidence="1 2" key="1">
    <citation type="submission" date="2012-05" db="EMBL/GenBank/DDBJ databases">
        <authorList>
            <person name="Harkins D.M."/>
            <person name="Madupu R."/>
            <person name="Durkin A.S."/>
            <person name="Torralba M."/>
            <person name="Methe B."/>
            <person name="Sutton G.G."/>
            <person name="Nelson K.E."/>
        </authorList>
    </citation>
    <scope>NUCLEOTIDE SEQUENCE [LARGE SCALE GENOMIC DNA]</scope>
    <source>
        <strain evidence="1 2">F0490</strain>
    </source>
</reference>
<dbReference type="InterPro" id="IPR058154">
    <property type="entry name" value="Bxb1_TTP-like"/>
</dbReference>